<sequence>MKNHTLYKPKQRAIPLNSRLWQKIRQSVIARDSGLCQICVKRGLTVSGTDVDHINNDGDDNTLDNLMLLCHECHSLKTAQDMGKQVNWGCDVHGRPLDPNHHWNKEKHTAWYDLPEWKDNKYAQVSKRLAELRKNHEKVLDEAPPTQSHLSGRS</sequence>
<keyword evidence="2" id="KW-0255">Endonuclease</keyword>
<keyword evidence="2" id="KW-0540">Nuclease</keyword>
<evidence type="ECO:0000313" key="3">
    <source>
        <dbReference type="EMBL" id="MEC5498939.1"/>
    </source>
</evidence>
<reference evidence="3" key="3">
    <citation type="submission" date="2024-01" db="EMBL/GenBank/DDBJ databases">
        <authorList>
            <person name="Macesic N."/>
        </authorList>
    </citation>
    <scope>NUCLEOTIDE SEQUENCE</scope>
    <source>
        <strain evidence="3">CPO519</strain>
    </source>
</reference>
<dbReference type="Proteomes" id="UP001174156">
    <property type="component" value="Unassembled WGS sequence"/>
</dbReference>
<dbReference type="GO" id="GO:0004519">
    <property type="term" value="F:endonuclease activity"/>
    <property type="evidence" value="ECO:0007669"/>
    <property type="project" value="UniProtKB-KW"/>
</dbReference>
<dbReference type="EMBL" id="JARTMM010000113">
    <property type="protein sequence ID" value="MDK4883610.1"/>
    <property type="molecule type" value="Genomic_DNA"/>
</dbReference>
<evidence type="ECO:0000259" key="1">
    <source>
        <dbReference type="SMART" id="SM00507"/>
    </source>
</evidence>
<protein>
    <submittedName>
        <fullName evidence="2">HNH endonuclease signature motif containing protein</fullName>
    </submittedName>
</protein>
<dbReference type="EMBL" id="JARTMM020000005">
    <property type="protein sequence ID" value="MEC5498939.1"/>
    <property type="molecule type" value="Genomic_DNA"/>
</dbReference>
<dbReference type="CDD" id="cd00085">
    <property type="entry name" value="HNHc"/>
    <property type="match status" value="1"/>
</dbReference>
<evidence type="ECO:0000313" key="2">
    <source>
        <dbReference type="EMBL" id="MDK4883610.1"/>
    </source>
</evidence>
<keyword evidence="2" id="KW-0378">Hydrolase</keyword>
<dbReference type="InterPro" id="IPR003615">
    <property type="entry name" value="HNH_nuc"/>
</dbReference>
<dbReference type="GO" id="GO:0008270">
    <property type="term" value="F:zinc ion binding"/>
    <property type="evidence" value="ECO:0007669"/>
    <property type="project" value="InterPro"/>
</dbReference>
<reference evidence="3 4" key="1">
    <citation type="journal article" date="2023" name="Nat. Commun.">
        <title>Genomic dissection of endemic carbapenem resistance reveals metallo-beta-lactamase dissemination through clonal, plasmid and integron transfer.</title>
        <authorList>
            <person name="Macesic N."/>
            <person name="Hawkey J."/>
            <person name="Vezina B."/>
            <person name="Wisniewski J.A."/>
            <person name="Cottingham H."/>
            <person name="Blakeway L.V."/>
            <person name="Harshegyi T."/>
            <person name="Pragastis K."/>
            <person name="Badoordeen G.Z."/>
            <person name="Dennison A."/>
            <person name="Spelman D.W."/>
            <person name="Jenney A.W.J."/>
            <person name="Peleg A.Y."/>
        </authorList>
    </citation>
    <scope>NUCLEOTIDE SEQUENCE [LARGE SCALE GENOMIC DNA]</scope>
    <source>
        <strain evidence="3 4">CPO519</strain>
    </source>
</reference>
<dbReference type="Pfam" id="PF01844">
    <property type="entry name" value="HNH"/>
    <property type="match status" value="1"/>
</dbReference>
<accession>A0AA90HXD4</accession>
<feature type="domain" description="HNH nuclease" evidence="1">
    <location>
        <begin position="23"/>
        <end position="75"/>
    </location>
</feature>
<dbReference type="SMART" id="SM00507">
    <property type="entry name" value="HNHc"/>
    <property type="match status" value="1"/>
</dbReference>
<evidence type="ECO:0000313" key="4">
    <source>
        <dbReference type="Proteomes" id="UP001174156"/>
    </source>
</evidence>
<reference evidence="2" key="2">
    <citation type="submission" date="2023-01" db="EMBL/GenBank/DDBJ databases">
        <title>Genomic dissection of endemic carbapenem resistance: metallo-beta-lactamase gene dissemination through clonal, plasmid and integron transfer pathways.</title>
        <authorList>
            <person name="Macesic N."/>
        </authorList>
    </citation>
    <scope>NUCLEOTIDE SEQUENCE</scope>
    <source>
        <strain evidence="2">CPO519</strain>
    </source>
</reference>
<dbReference type="Gene3D" id="1.10.30.50">
    <property type="match status" value="1"/>
</dbReference>
<dbReference type="InterPro" id="IPR002711">
    <property type="entry name" value="HNH"/>
</dbReference>
<gene>
    <name evidence="3" type="ORF">P9867_021665</name>
    <name evidence="2" type="ORF">P9867_18695</name>
</gene>
<proteinExistence type="predicted"/>
<dbReference type="GO" id="GO:0003676">
    <property type="term" value="F:nucleic acid binding"/>
    <property type="evidence" value="ECO:0007669"/>
    <property type="project" value="InterPro"/>
</dbReference>
<name>A0AA90HXD4_ACIBA</name>
<comment type="caution">
    <text evidence="2">The sequence shown here is derived from an EMBL/GenBank/DDBJ whole genome shotgun (WGS) entry which is preliminary data.</text>
</comment>
<organism evidence="2">
    <name type="scientific">Acinetobacter baumannii</name>
    <dbReference type="NCBI Taxonomy" id="470"/>
    <lineage>
        <taxon>Bacteria</taxon>
        <taxon>Pseudomonadati</taxon>
        <taxon>Pseudomonadota</taxon>
        <taxon>Gammaproteobacteria</taxon>
        <taxon>Moraxellales</taxon>
        <taxon>Moraxellaceae</taxon>
        <taxon>Acinetobacter</taxon>
        <taxon>Acinetobacter calcoaceticus/baumannii complex</taxon>
    </lineage>
</organism>
<dbReference type="AlphaFoldDB" id="A0AA90HXD4"/>